<sequence>MVPDHLYADVCDFIENTHLGARVVYYRIKQRQNYFPISPESDSLLSKVEIKPDSEHYQWLQSQLQQRFDYSCCEHLDDFRRSEKALSLQGQIKSGRFRHEKDDRHNIQDKSRYVLGWSNREKIDLLSARLDNLEQQQKALKTELSQFKNEKDRLISQSRNALNLADFNFTFSQINWPYYSDKVAQLQLEKQTLESASDVLKNLQQALQEHQQKFKDNEAALNRHYSEKGATETEIASDENSLNENKSLFESLPETARTDTFVSLDAIYKQHIKPTQIRVNMLHNLSIQLRSKVNENISNLEAKRTRKLNQMISAMGEFASAFPNEVTELDKSAEALPEYQQLLKQLTDEDFPRHEGRFKEMLNRDTIRAMALFRSHLDRQDESIAARIRLINQSLHELDYQAGTYIEIDSISSADVDIRDFKVRLKQCVELSTDDNLYSEEKFERVKDLIEQMRNQPKWTEKVVDVRYWYLFNVVERYREDNSEKECYSDSGGKSGGQKEKLAYSILAAAILLQYGLLDNAKRRFNLVVIDEAFARGSKDSTRFGLELFEKLGLQLILVTPMQKLDVIENYVQNVHFVDQKNNRSMLLNMTIDAYREKLEQNKKLQQYARMLELQ</sequence>
<evidence type="ECO:0000313" key="2">
    <source>
        <dbReference type="EMBL" id="WAJ70396.1"/>
    </source>
</evidence>
<feature type="coiled-coil region" evidence="1">
    <location>
        <begin position="123"/>
        <end position="157"/>
    </location>
</feature>
<proteinExistence type="predicted"/>
<feature type="coiled-coil region" evidence="1">
    <location>
        <begin position="290"/>
        <end position="349"/>
    </location>
</feature>
<name>A0ABY7AP10_9ALTE</name>
<evidence type="ECO:0008006" key="4">
    <source>
        <dbReference type="Google" id="ProtNLM"/>
    </source>
</evidence>
<dbReference type="Proteomes" id="UP001163726">
    <property type="component" value="Chromosome"/>
</dbReference>
<reference evidence="2" key="1">
    <citation type="submission" date="2022-10" db="EMBL/GenBank/DDBJ databases">
        <title>Catenovulum adriacola sp. nov. isolated in the Harbour of Susak.</title>
        <authorList>
            <person name="Schoch T."/>
            <person name="Reich S.J."/>
            <person name="Stoeferle S."/>
            <person name="Flaiz M."/>
            <person name="Kazda M."/>
            <person name="Riedel C.U."/>
            <person name="Duerre P."/>
        </authorList>
    </citation>
    <scope>NUCLEOTIDE SEQUENCE</scope>
    <source>
        <strain evidence="2">TS8</strain>
    </source>
</reference>
<organism evidence="2 3">
    <name type="scientific">Catenovulum adriaticum</name>
    <dbReference type="NCBI Taxonomy" id="2984846"/>
    <lineage>
        <taxon>Bacteria</taxon>
        <taxon>Pseudomonadati</taxon>
        <taxon>Pseudomonadota</taxon>
        <taxon>Gammaproteobacteria</taxon>
        <taxon>Alteromonadales</taxon>
        <taxon>Alteromonadaceae</taxon>
        <taxon>Catenovulum</taxon>
    </lineage>
</organism>
<feature type="coiled-coil region" evidence="1">
    <location>
        <begin position="183"/>
        <end position="220"/>
    </location>
</feature>
<keyword evidence="1" id="KW-0175">Coiled coil</keyword>
<protein>
    <recommendedName>
        <fullName evidence="4">Exonuclease SbcCD C subunit</fullName>
    </recommendedName>
</protein>
<dbReference type="RefSeq" id="WP_268074699.1">
    <property type="nucleotide sequence ID" value="NZ_CP109965.1"/>
</dbReference>
<accession>A0ABY7AP10</accession>
<keyword evidence="3" id="KW-1185">Reference proteome</keyword>
<dbReference type="EMBL" id="CP109965">
    <property type="protein sequence ID" value="WAJ70396.1"/>
    <property type="molecule type" value="Genomic_DNA"/>
</dbReference>
<gene>
    <name evidence="2" type="ORF">OLW01_00845</name>
</gene>
<evidence type="ECO:0000256" key="1">
    <source>
        <dbReference type="SAM" id="Coils"/>
    </source>
</evidence>
<dbReference type="Pfam" id="PF13558">
    <property type="entry name" value="SbcC_Walker_B"/>
    <property type="match status" value="1"/>
</dbReference>
<evidence type="ECO:0000313" key="3">
    <source>
        <dbReference type="Proteomes" id="UP001163726"/>
    </source>
</evidence>